<keyword evidence="1" id="KW-0175">Coiled coil</keyword>
<gene>
    <name evidence="3" type="ORF">Tco025E_01783</name>
</gene>
<evidence type="ECO:0000256" key="1">
    <source>
        <dbReference type="SAM" id="Coils"/>
    </source>
</evidence>
<dbReference type="Proteomes" id="UP000284403">
    <property type="component" value="Unassembled WGS sequence"/>
</dbReference>
<name>A0A422Q7R0_9TRYP</name>
<feature type="region of interest" description="Disordered" evidence="2">
    <location>
        <begin position="1"/>
        <end position="61"/>
    </location>
</feature>
<feature type="compositionally biased region" description="Basic and acidic residues" evidence="2">
    <location>
        <begin position="715"/>
        <end position="725"/>
    </location>
</feature>
<feature type="compositionally biased region" description="Low complexity" evidence="2">
    <location>
        <begin position="38"/>
        <end position="49"/>
    </location>
</feature>
<feature type="coiled-coil region" evidence="1">
    <location>
        <begin position="639"/>
        <end position="684"/>
    </location>
</feature>
<dbReference type="RefSeq" id="XP_029231202.1">
    <property type="nucleotide sequence ID" value="XM_029368719.1"/>
</dbReference>
<proteinExistence type="predicted"/>
<reference evidence="3 4" key="1">
    <citation type="journal article" date="2018" name="BMC Genomics">
        <title>Genomic comparison of Trypanosoma conorhini and Trypanosoma rangeli to Trypanosoma cruzi strains of high and low virulence.</title>
        <authorList>
            <person name="Bradwell K.R."/>
            <person name="Koparde V.N."/>
            <person name="Matveyev A.V."/>
            <person name="Serrano M.G."/>
            <person name="Alves J.M."/>
            <person name="Parikh H."/>
            <person name="Huang B."/>
            <person name="Lee V."/>
            <person name="Espinosa-Alvarez O."/>
            <person name="Ortiz P.A."/>
            <person name="Costa-Martins A.G."/>
            <person name="Teixeira M.M."/>
            <person name="Buck G.A."/>
        </authorList>
    </citation>
    <scope>NUCLEOTIDE SEQUENCE [LARGE SCALE GENOMIC DNA]</scope>
    <source>
        <strain evidence="3 4">025E</strain>
    </source>
</reference>
<evidence type="ECO:0000313" key="4">
    <source>
        <dbReference type="Proteomes" id="UP000284403"/>
    </source>
</evidence>
<sequence length="835" mass="92644">MIPVAGRRRGQAPPAAAQAPPPPPPSAPAGGEPEWLFADGAASAAGGPATRPAQPPVPTARDALSFLDDDEPLALAAAPSYFAPAPATAAAAAAHAHAAPSRVSLWDRYESLQENLQATGRELLPCEARIELLERGEDDLCQEVRRLANDVCEKQEEVGRAAVLRLELEESLELRRKWVQGEMRDCHRQGLIAAAHALQSQYESDVKRLKTLLEEQAASLLAAQERHSAMHGSISATEPYEQALVQLQERLKKSVHEMRNSICVRVKPCLVGSIRETVVQSAQQRLDILSNDRQRRWDEWELFQKKMRDKFHSFQEERRLKRRTGFDSVLAHAATKFRTALDNRLTASTQRFAERQRAVIAETHQGAQRAIDEAVQRFREDLTTMEKRQSEELKRAVNQCAAELAHHARLHTAEREAALRRQRHHAEEQQADVAGPSVAKLVENKLGFLQAQVEQLRQSVLFGIQEVTSASSRHGGVAFPLREKALMLEECERNTRQLSERIGTQWQRFQAAVAPLEQCVSSMAAVLQEGRVKVATMQQGVESVYRAWSQDVRRELSRCLTSGGLSSKAEEVRSGVECMTQVMEDLLAQLHPLREAHAEGRARQRCFRASMEQEIGALDAQRGNSNSALKAVFDVYDRLSRVEAELEAKRHTLEVAESDYADARRQLEEDRAAFSARLKEAEQLVAVLRHGAARWEKAGVLGESTGYSPQALRDLTSEDACRENAPRATSKGSHQPRRQQRQGRHPAVLDETLMRPQERPVGEERAAQLATADSLTDFVSLLTVDDACLPTGTSSGTDTRGRRRPSHDAGYEPSSERGRGRGSTGSLTTPTTSNS</sequence>
<feature type="compositionally biased region" description="Basic residues" evidence="2">
    <location>
        <begin position="1"/>
        <end position="10"/>
    </location>
</feature>
<feature type="compositionally biased region" description="Basic and acidic residues" evidence="2">
    <location>
        <begin position="752"/>
        <end position="766"/>
    </location>
</feature>
<feature type="compositionally biased region" description="Low complexity" evidence="2">
    <location>
        <begin position="824"/>
        <end position="835"/>
    </location>
</feature>
<keyword evidence="4" id="KW-1185">Reference proteome</keyword>
<evidence type="ECO:0000313" key="3">
    <source>
        <dbReference type="EMBL" id="RNF25996.1"/>
    </source>
</evidence>
<dbReference type="OrthoDB" id="252011at2759"/>
<organism evidence="3 4">
    <name type="scientific">Trypanosoma conorhini</name>
    <dbReference type="NCBI Taxonomy" id="83891"/>
    <lineage>
        <taxon>Eukaryota</taxon>
        <taxon>Discoba</taxon>
        <taxon>Euglenozoa</taxon>
        <taxon>Kinetoplastea</taxon>
        <taxon>Metakinetoplastina</taxon>
        <taxon>Trypanosomatida</taxon>
        <taxon>Trypanosomatidae</taxon>
        <taxon>Trypanosoma</taxon>
    </lineage>
</organism>
<feature type="coiled-coil region" evidence="1">
    <location>
        <begin position="439"/>
        <end position="501"/>
    </location>
</feature>
<dbReference type="GeneID" id="40315394"/>
<feature type="region of interest" description="Disordered" evidence="2">
    <location>
        <begin position="715"/>
        <end position="768"/>
    </location>
</feature>
<dbReference type="AlphaFoldDB" id="A0A422Q7R0"/>
<dbReference type="EMBL" id="MKKU01000062">
    <property type="protein sequence ID" value="RNF25996.1"/>
    <property type="molecule type" value="Genomic_DNA"/>
</dbReference>
<protein>
    <submittedName>
        <fullName evidence="3">Uncharacterized protein</fullName>
    </submittedName>
</protein>
<feature type="compositionally biased region" description="Basic and acidic residues" evidence="2">
    <location>
        <begin position="806"/>
        <end position="819"/>
    </location>
</feature>
<feature type="compositionally biased region" description="Basic residues" evidence="2">
    <location>
        <begin position="734"/>
        <end position="744"/>
    </location>
</feature>
<accession>A0A422Q7R0</accession>
<comment type="caution">
    <text evidence="3">The sequence shown here is derived from an EMBL/GenBank/DDBJ whole genome shotgun (WGS) entry which is preliminary data.</text>
</comment>
<feature type="region of interest" description="Disordered" evidence="2">
    <location>
        <begin position="787"/>
        <end position="835"/>
    </location>
</feature>
<evidence type="ECO:0000256" key="2">
    <source>
        <dbReference type="SAM" id="MobiDB-lite"/>
    </source>
</evidence>